<dbReference type="PANTHER" id="PTHR40682">
    <property type="entry name" value="F5/8 TYPE C DOMAIN CONTAINING PROTEIN"/>
    <property type="match status" value="1"/>
</dbReference>
<keyword evidence="2" id="KW-1185">Reference proteome</keyword>
<dbReference type="Gene3D" id="2.60.120.260">
    <property type="entry name" value="Galactose-binding domain-like"/>
    <property type="match status" value="1"/>
</dbReference>
<accession>A0A1J4K956</accession>
<protein>
    <submittedName>
        <fullName evidence="1">F5/8 type C domain containing protein</fullName>
    </submittedName>
</protein>
<name>A0A1J4K956_9EUKA</name>
<organism evidence="1 2">
    <name type="scientific">Tritrichomonas foetus</name>
    <dbReference type="NCBI Taxonomy" id="1144522"/>
    <lineage>
        <taxon>Eukaryota</taxon>
        <taxon>Metamonada</taxon>
        <taxon>Parabasalia</taxon>
        <taxon>Tritrichomonadida</taxon>
        <taxon>Tritrichomonadidae</taxon>
        <taxon>Tritrichomonas</taxon>
    </lineage>
</organism>
<evidence type="ECO:0000313" key="1">
    <source>
        <dbReference type="EMBL" id="OHT06244.1"/>
    </source>
</evidence>
<evidence type="ECO:0000313" key="2">
    <source>
        <dbReference type="Proteomes" id="UP000179807"/>
    </source>
</evidence>
<sequence>MFDLDPLERPFKDFHIPNISKMEYKNLCVGPNGAKLHEFSSQYHHESRACNILLRDPTFVWFSSYYESLPQHITIEFNGTYKIRRLGVYLHGENSQNPKVIEFSLGVTPDSFRVVKTVELEHRAGEHIFDLDEPVEARFIKTRVLENFGGSGIYISKILAFPTAQ</sequence>
<dbReference type="PANTHER" id="PTHR40682:SF1">
    <property type="entry name" value="CHROMOSOME UNDETERMINED SCAFFOLD_48, WHOLE GENOME SHOTGUN SEQUENCE"/>
    <property type="match status" value="1"/>
</dbReference>
<dbReference type="EMBL" id="MLAK01000731">
    <property type="protein sequence ID" value="OHT06244.1"/>
    <property type="molecule type" value="Genomic_DNA"/>
</dbReference>
<dbReference type="Proteomes" id="UP000179807">
    <property type="component" value="Unassembled WGS sequence"/>
</dbReference>
<reference evidence="1" key="1">
    <citation type="submission" date="2016-10" db="EMBL/GenBank/DDBJ databases">
        <authorList>
            <person name="Benchimol M."/>
            <person name="Almeida L.G."/>
            <person name="Vasconcelos A.T."/>
            <person name="Perreira-Neves A."/>
            <person name="Rosa I.A."/>
            <person name="Tasca T."/>
            <person name="Bogo M.R."/>
            <person name="de Souza W."/>
        </authorList>
    </citation>
    <scope>NUCLEOTIDE SEQUENCE [LARGE SCALE GENOMIC DNA]</scope>
    <source>
        <strain evidence="1">K</strain>
    </source>
</reference>
<gene>
    <name evidence="1" type="ORF">TRFO_25718</name>
</gene>
<dbReference type="SUPFAM" id="SSF49785">
    <property type="entry name" value="Galactose-binding domain-like"/>
    <property type="match status" value="1"/>
</dbReference>
<proteinExistence type="predicted"/>
<dbReference type="InterPro" id="IPR008979">
    <property type="entry name" value="Galactose-bd-like_sf"/>
</dbReference>
<dbReference type="RefSeq" id="XP_068359380.1">
    <property type="nucleotide sequence ID" value="XM_068504532.1"/>
</dbReference>
<dbReference type="VEuPathDB" id="TrichDB:TRFO_25718"/>
<dbReference type="AlphaFoldDB" id="A0A1J4K956"/>
<dbReference type="OrthoDB" id="10253835at2759"/>
<comment type="caution">
    <text evidence="1">The sequence shown here is derived from an EMBL/GenBank/DDBJ whole genome shotgun (WGS) entry which is preliminary data.</text>
</comment>
<dbReference type="GeneID" id="94839236"/>